<keyword evidence="2" id="KW-1185">Reference proteome</keyword>
<evidence type="ECO:0000313" key="1">
    <source>
        <dbReference type="EMBL" id="GJS59708.1"/>
    </source>
</evidence>
<protein>
    <submittedName>
        <fullName evidence="1">Uncharacterized protein</fullName>
    </submittedName>
</protein>
<evidence type="ECO:0000313" key="2">
    <source>
        <dbReference type="Proteomes" id="UP001151760"/>
    </source>
</evidence>
<organism evidence="1 2">
    <name type="scientific">Tanacetum coccineum</name>
    <dbReference type="NCBI Taxonomy" id="301880"/>
    <lineage>
        <taxon>Eukaryota</taxon>
        <taxon>Viridiplantae</taxon>
        <taxon>Streptophyta</taxon>
        <taxon>Embryophyta</taxon>
        <taxon>Tracheophyta</taxon>
        <taxon>Spermatophyta</taxon>
        <taxon>Magnoliopsida</taxon>
        <taxon>eudicotyledons</taxon>
        <taxon>Gunneridae</taxon>
        <taxon>Pentapetalae</taxon>
        <taxon>asterids</taxon>
        <taxon>campanulids</taxon>
        <taxon>Asterales</taxon>
        <taxon>Asteraceae</taxon>
        <taxon>Asteroideae</taxon>
        <taxon>Anthemideae</taxon>
        <taxon>Anthemidinae</taxon>
        <taxon>Tanacetum</taxon>
    </lineage>
</organism>
<sequence length="242" mass="28004">MMKREPEPQHISIQNIKRDALRVDKLLKNKILHRRMHSTKEHLEAEENVMENDLVQITLRHVLFGFPLIFAIKDVDAIDPPFNNSFIIKVGSGSNTLFWKDQWCCSGNRLMDIFPRFYALDTFKDCKVSDHWGLFTGIGGERGARRRYGKIENSIVSITDTLMGNVKTNGYGRTNKVLNEVLNCAIWSIWKWRNKVSYVNPELVFSIIEEDIFPFIQRMSKTGFQLVSSRVRRTGAIGPQDL</sequence>
<dbReference type="EMBL" id="BQNB010009168">
    <property type="protein sequence ID" value="GJS59708.1"/>
    <property type="molecule type" value="Genomic_DNA"/>
</dbReference>
<dbReference type="Proteomes" id="UP001151760">
    <property type="component" value="Unassembled WGS sequence"/>
</dbReference>
<comment type="caution">
    <text evidence="1">The sequence shown here is derived from an EMBL/GenBank/DDBJ whole genome shotgun (WGS) entry which is preliminary data.</text>
</comment>
<accession>A0ABQ4X3V4</accession>
<reference evidence="1" key="1">
    <citation type="journal article" date="2022" name="Int. J. Mol. Sci.">
        <title>Draft Genome of Tanacetum Coccineum: Genomic Comparison of Closely Related Tanacetum-Family Plants.</title>
        <authorList>
            <person name="Yamashiro T."/>
            <person name="Shiraishi A."/>
            <person name="Nakayama K."/>
            <person name="Satake H."/>
        </authorList>
    </citation>
    <scope>NUCLEOTIDE SEQUENCE</scope>
</reference>
<proteinExistence type="predicted"/>
<name>A0ABQ4X3V4_9ASTR</name>
<gene>
    <name evidence="1" type="ORF">Tco_0654492</name>
</gene>
<reference evidence="1" key="2">
    <citation type="submission" date="2022-01" db="EMBL/GenBank/DDBJ databases">
        <authorList>
            <person name="Yamashiro T."/>
            <person name="Shiraishi A."/>
            <person name="Satake H."/>
            <person name="Nakayama K."/>
        </authorList>
    </citation>
    <scope>NUCLEOTIDE SEQUENCE</scope>
</reference>